<proteinExistence type="inferred from homology"/>
<evidence type="ECO:0000256" key="2">
    <source>
        <dbReference type="ARBA" id="ARBA00008954"/>
    </source>
</evidence>
<dbReference type="Gene3D" id="3.90.1150.10">
    <property type="entry name" value="Aspartate Aminotransferase, domain 1"/>
    <property type="match status" value="1"/>
</dbReference>
<gene>
    <name evidence="4" type="ORF">BHQ10_002425</name>
</gene>
<comment type="similarity">
    <text evidence="2">Belongs to the class-III pyridoxal-phosphate-dependent aminotransferase family.</text>
</comment>
<keyword evidence="3" id="KW-0663">Pyridoxal phosphate</keyword>
<dbReference type="RefSeq" id="XP_040730930.1">
    <property type="nucleotide sequence ID" value="XM_040874570.1"/>
</dbReference>
<dbReference type="Proteomes" id="UP000249363">
    <property type="component" value="Unassembled WGS sequence"/>
</dbReference>
<organism evidence="4 5">
    <name type="scientific">Talaromyces amestolkiae</name>
    <dbReference type="NCBI Taxonomy" id="1196081"/>
    <lineage>
        <taxon>Eukaryota</taxon>
        <taxon>Fungi</taxon>
        <taxon>Dikarya</taxon>
        <taxon>Ascomycota</taxon>
        <taxon>Pezizomycotina</taxon>
        <taxon>Eurotiomycetes</taxon>
        <taxon>Eurotiomycetidae</taxon>
        <taxon>Eurotiales</taxon>
        <taxon>Trichocomaceae</taxon>
        <taxon>Talaromyces</taxon>
        <taxon>Talaromyces sect. Talaromyces</taxon>
    </lineage>
</organism>
<dbReference type="OrthoDB" id="5419315at2759"/>
<dbReference type="InterPro" id="IPR015424">
    <property type="entry name" value="PyrdxlP-dep_Trfase"/>
</dbReference>
<dbReference type="Pfam" id="PF11951">
    <property type="entry name" value="Fungal_trans_2"/>
    <property type="match status" value="1"/>
</dbReference>
<dbReference type="InterPro" id="IPR005814">
    <property type="entry name" value="Aminotrans_3"/>
</dbReference>
<evidence type="ECO:0000256" key="1">
    <source>
        <dbReference type="ARBA" id="ARBA00001933"/>
    </source>
</evidence>
<dbReference type="NCBIfam" id="NF005685">
    <property type="entry name" value="PRK07483.1"/>
    <property type="match status" value="1"/>
</dbReference>
<keyword evidence="5" id="KW-1185">Reference proteome</keyword>
<dbReference type="STRING" id="1196081.A0A364KS92"/>
<dbReference type="GO" id="GO:0008483">
    <property type="term" value="F:transaminase activity"/>
    <property type="evidence" value="ECO:0007669"/>
    <property type="project" value="InterPro"/>
</dbReference>
<dbReference type="Gene3D" id="3.40.640.10">
    <property type="entry name" value="Type I PLP-dependent aspartate aminotransferase-like (Major domain)"/>
    <property type="match status" value="1"/>
</dbReference>
<dbReference type="EMBL" id="MIKG01000003">
    <property type="protein sequence ID" value="RAO66413.1"/>
    <property type="molecule type" value="Genomic_DNA"/>
</dbReference>
<dbReference type="GO" id="GO:0005829">
    <property type="term" value="C:cytosol"/>
    <property type="evidence" value="ECO:0007669"/>
    <property type="project" value="TreeGrafter"/>
</dbReference>
<dbReference type="PANTHER" id="PTHR43094">
    <property type="entry name" value="AMINOTRANSFERASE"/>
    <property type="match status" value="1"/>
</dbReference>
<evidence type="ECO:0000313" key="4">
    <source>
        <dbReference type="EMBL" id="RAO66413.1"/>
    </source>
</evidence>
<dbReference type="InterPro" id="IPR015421">
    <property type="entry name" value="PyrdxlP-dep_Trfase_major"/>
</dbReference>
<dbReference type="Pfam" id="PF00202">
    <property type="entry name" value="Aminotran_3"/>
    <property type="match status" value="1"/>
</dbReference>
<dbReference type="FunFam" id="3.40.640.10:FF:000004">
    <property type="entry name" value="Acetylornithine aminotransferase"/>
    <property type="match status" value="1"/>
</dbReference>
<reference evidence="4 5" key="1">
    <citation type="journal article" date="2017" name="Biotechnol. Biofuels">
        <title>Differential beta-glucosidase expression as a function of carbon source availability in Talaromyces amestolkiae: a genomic and proteomic approach.</title>
        <authorList>
            <person name="de Eugenio L.I."/>
            <person name="Mendez-Liter J.A."/>
            <person name="Nieto-Dominguez M."/>
            <person name="Alonso L."/>
            <person name="Gil-Munoz J."/>
            <person name="Barriuso J."/>
            <person name="Prieto A."/>
            <person name="Martinez M.J."/>
        </authorList>
    </citation>
    <scope>NUCLEOTIDE SEQUENCE [LARGE SCALE GENOMIC DNA]</scope>
    <source>
        <strain evidence="4 5">CIB</strain>
    </source>
</reference>
<dbReference type="PANTHER" id="PTHR43094:SF1">
    <property type="entry name" value="AMINOTRANSFERASE CLASS-III"/>
    <property type="match status" value="1"/>
</dbReference>
<dbReference type="CDD" id="cd00610">
    <property type="entry name" value="OAT_like"/>
    <property type="match status" value="1"/>
</dbReference>
<evidence type="ECO:0000313" key="5">
    <source>
        <dbReference type="Proteomes" id="UP000249363"/>
    </source>
</evidence>
<evidence type="ECO:0000256" key="3">
    <source>
        <dbReference type="ARBA" id="ARBA00022898"/>
    </source>
</evidence>
<dbReference type="InterPro" id="IPR021858">
    <property type="entry name" value="Fun_TF"/>
</dbReference>
<dbReference type="GeneID" id="63791642"/>
<comment type="cofactor">
    <cofactor evidence="1">
        <name>pyridoxal 5'-phosphate</name>
        <dbReference type="ChEBI" id="CHEBI:597326"/>
    </cofactor>
</comment>
<protein>
    <submittedName>
        <fullName evidence="4">Uncharacterized protein</fullName>
    </submittedName>
</protein>
<accession>A0A364KS92</accession>
<sequence length="806" mass="88868">MTSSVLYSNIANPPLQITRADGHYLFTEDGRKIFDATSGAAVAALGHNNAEVKNAIVEQLETLDYAYLPFFTSAAAERICKFLTDSTGGEMEKVFIVSSGTEAVEASLKMARQYFVELGQTSRTKFIARKQSYHGNTLGSLATGFHKGRRAIYEPILATNVSHVSPCYSYRGRNEEERDEDYVKRLAQELEDEFQAQGPGNVCAFIAETVSGTTLGCVPPVPGYFKAMREVCDRHGALLILDEVMSGMGRTGTLHAWQQEGVVPDLQTVAKGLGAGYMPIGALMLHKKVVDVLSKGSKAFVHSQTYQGHPVACAAALAVQNIVVRENLLENVRVQGELLGKLLQERVGGHKHVGDVRGRGLLWGVEFVKDKKTKEPFPAHEQIGAKINAKGLEEKYSISLMPGPGIVDGRDGDIILLAPPYTISAAEVENMVNNVAEIVSEVGLGIRYRFNGSLASRGKLVGETIPSRLSYAGETDANSSSLIISSTNASHKNAQLRRSERKCAARHDEELRGLSDDPLATHIAPAAAVIDRGWNGFRDLLLPYAETEPFVRSAIAAVSRQHIILRVGGDFTSDIREYNSLIAELVARSKVFPPNQDIDSLVVLLLLHYRETVSGGTGFKYLYGSLKALPDLTIQNGLSGQLLRLFAEPLFDEAAGKQYLSVHRTRCFEFLRFCQTLHPEYEELMRLLFAAVTLACEAYVRRAYFDPPSSEVAHLIETFRQLVRRVKCYGNVVGQNMLAWPYFVMAAESSTEEDREFFLNELQALYQATGYRSALRGVETILNMRQAGSNIRWTSLLGGYDQFLIM</sequence>
<dbReference type="SUPFAM" id="SSF53383">
    <property type="entry name" value="PLP-dependent transferases"/>
    <property type="match status" value="1"/>
</dbReference>
<name>A0A364KS92_TALAM</name>
<comment type="caution">
    <text evidence="4">The sequence shown here is derived from an EMBL/GenBank/DDBJ whole genome shotgun (WGS) entry which is preliminary data.</text>
</comment>
<dbReference type="InterPro" id="IPR015422">
    <property type="entry name" value="PyrdxlP-dep_Trfase_small"/>
</dbReference>
<dbReference type="AlphaFoldDB" id="A0A364KS92"/>
<dbReference type="GO" id="GO:0030170">
    <property type="term" value="F:pyridoxal phosphate binding"/>
    <property type="evidence" value="ECO:0007669"/>
    <property type="project" value="InterPro"/>
</dbReference>